<evidence type="ECO:0000313" key="3">
    <source>
        <dbReference type="EMBL" id="HJC44480.1"/>
    </source>
</evidence>
<proteinExistence type="predicted"/>
<feature type="transmembrane region" description="Helical" evidence="1">
    <location>
        <begin position="275"/>
        <end position="300"/>
    </location>
</feature>
<dbReference type="Pfam" id="PF20047">
    <property type="entry name" value="DUF6449"/>
    <property type="match status" value="1"/>
</dbReference>
<comment type="caution">
    <text evidence="3">The sequence shown here is derived from an EMBL/GenBank/DDBJ whole genome shotgun (WGS) entry which is preliminary data.</text>
</comment>
<dbReference type="InterPro" id="IPR045611">
    <property type="entry name" value="DUF6449"/>
</dbReference>
<dbReference type="EMBL" id="DWWI01000262">
    <property type="protein sequence ID" value="HJC44480.1"/>
    <property type="molecule type" value="Genomic_DNA"/>
</dbReference>
<feature type="transmembrane region" description="Helical" evidence="1">
    <location>
        <begin position="151"/>
        <end position="172"/>
    </location>
</feature>
<feature type="transmembrane region" description="Helical" evidence="1">
    <location>
        <begin position="242"/>
        <end position="263"/>
    </location>
</feature>
<dbReference type="AlphaFoldDB" id="A0A9D2P7X5"/>
<protein>
    <submittedName>
        <fullName evidence="3">FUSC family protein</fullName>
    </submittedName>
</protein>
<evidence type="ECO:0000256" key="1">
    <source>
        <dbReference type="SAM" id="Phobius"/>
    </source>
</evidence>
<keyword evidence="1" id="KW-0812">Transmembrane</keyword>
<reference evidence="3" key="1">
    <citation type="journal article" date="2021" name="PeerJ">
        <title>Extensive microbial diversity within the chicken gut microbiome revealed by metagenomics and culture.</title>
        <authorList>
            <person name="Gilroy R."/>
            <person name="Ravi A."/>
            <person name="Getino M."/>
            <person name="Pursley I."/>
            <person name="Horton D.L."/>
            <person name="Alikhan N.F."/>
            <person name="Baker D."/>
            <person name="Gharbi K."/>
            <person name="Hall N."/>
            <person name="Watson M."/>
            <person name="Adriaenssens E.M."/>
            <person name="Foster-Nyarko E."/>
            <person name="Jarju S."/>
            <person name="Secka A."/>
            <person name="Antonio M."/>
            <person name="Oren A."/>
            <person name="Chaudhuri R.R."/>
            <person name="La Ragione R."/>
            <person name="Hildebrand F."/>
            <person name="Pallen M.J."/>
        </authorList>
    </citation>
    <scope>NUCLEOTIDE SEQUENCE</scope>
    <source>
        <strain evidence="3">CHK165-2605</strain>
    </source>
</reference>
<feature type="transmembrane region" description="Helical" evidence="1">
    <location>
        <begin position="21"/>
        <end position="42"/>
    </location>
</feature>
<feature type="transmembrane region" description="Helical" evidence="1">
    <location>
        <begin position="108"/>
        <end position="131"/>
    </location>
</feature>
<evidence type="ECO:0000259" key="2">
    <source>
        <dbReference type="Pfam" id="PF20047"/>
    </source>
</evidence>
<accession>A0A9D2P7X5</accession>
<evidence type="ECO:0000313" key="4">
    <source>
        <dbReference type="Proteomes" id="UP000823895"/>
    </source>
</evidence>
<keyword evidence="1" id="KW-0472">Membrane</keyword>
<gene>
    <name evidence="3" type="ORF">H9756_12540</name>
</gene>
<feature type="transmembrane region" description="Helical" evidence="1">
    <location>
        <begin position="312"/>
        <end position="333"/>
    </location>
</feature>
<feature type="transmembrane region" description="Helical" evidence="1">
    <location>
        <begin position="67"/>
        <end position="87"/>
    </location>
</feature>
<feature type="transmembrane region" description="Helical" evidence="1">
    <location>
        <begin position="345"/>
        <end position="366"/>
    </location>
</feature>
<organism evidence="3 4">
    <name type="scientific">Candidatus Mediterraneibacter gallistercoris</name>
    <dbReference type="NCBI Taxonomy" id="2838671"/>
    <lineage>
        <taxon>Bacteria</taxon>
        <taxon>Bacillati</taxon>
        <taxon>Bacillota</taxon>
        <taxon>Clostridia</taxon>
        <taxon>Lachnospirales</taxon>
        <taxon>Lachnospiraceae</taxon>
        <taxon>Mediterraneibacter</taxon>
    </lineage>
</organism>
<dbReference type="Proteomes" id="UP000823895">
    <property type="component" value="Unassembled WGS sequence"/>
</dbReference>
<feature type="domain" description="DUF6449" evidence="2">
    <location>
        <begin position="467"/>
        <end position="622"/>
    </location>
</feature>
<keyword evidence="1" id="KW-1133">Transmembrane helix</keyword>
<reference evidence="3" key="2">
    <citation type="submission" date="2021-04" db="EMBL/GenBank/DDBJ databases">
        <authorList>
            <person name="Gilroy R."/>
        </authorList>
    </citation>
    <scope>NUCLEOTIDE SEQUENCE</scope>
    <source>
        <strain evidence="3">CHK165-2605</strain>
    </source>
</reference>
<name>A0A9D2P7X5_9FIRM</name>
<sequence>MTSKISSYIKLIRSDIRHRGWLAALSCILFFLLMPVYIMLYLSAYTENASKLIEYFPGLLNGNSQRFLAAAIAGLAVLSALTGFSYIHSKEKSDFVHSLPVKRTVWFGTTYVSGLLIVLIPYVVCSILSMLVEAASKGMTLPLAGRSAEAVLGGILAFFVLYNASVFAVMLTGRTVTGLLVSLAVIVYPFLILTLISALEYAFYNTFYSMDETLPMKLAEYLSPLGLFTALIPQSSLGTLGLAAPAAALVMSALFVAAAILIYRLYPSEAAGTAMAFPITAPILKVLICIPSALFVSLMIQDMMALSGNEWLPVLSLLTAVIFCAVIDFIYTMDLRLLLKSWKSSLLSIVGTLAVLCFFQFDVIGYDTYIPDKDDIESISFCPDSFQNYFCYPESEYGADPASGYFAPEDMTDTLYALALTGIDNLEQGLNPKNVYDMDNIPDVMLSSSLADKKDAGEDFFSAVFRYRLTDGRIINRQYALRYSDTADALRDLLESREYRKCLFPVFEIDKDSVTSISLSDIYKTSDELKLDKEQKKALLNAYETDVLSVSADTFINGNPLGELQVNFTNTVLKENGTVTDEGMISYNTSGLLYFGDGTSYVPQLYIYPEYTNTLNLLKEYGYTIHTEIAPEDVASIILSPSAATVEDRRCDDLISRLSDTAVINYYDDSASEMAITVTARKDIELILSYMKHYAGGILDDGSEPDYMEVQYKSGYTCGYPLKI</sequence>
<feature type="transmembrane region" description="Helical" evidence="1">
    <location>
        <begin position="179"/>
        <end position="204"/>
    </location>
</feature>